<proteinExistence type="predicted"/>
<dbReference type="Proteomes" id="UP000504882">
    <property type="component" value="Unassembled WGS sequence"/>
</dbReference>
<feature type="transmembrane region" description="Helical" evidence="1">
    <location>
        <begin position="193"/>
        <end position="211"/>
    </location>
</feature>
<feature type="transmembrane region" description="Helical" evidence="1">
    <location>
        <begin position="133"/>
        <end position="154"/>
    </location>
</feature>
<dbReference type="EMBL" id="SMNA01000002">
    <property type="protein sequence ID" value="TDE97302.1"/>
    <property type="molecule type" value="Genomic_DNA"/>
</dbReference>
<comment type="caution">
    <text evidence="2">The sequence shown here is derived from an EMBL/GenBank/DDBJ whole genome shotgun (WGS) entry which is preliminary data.</text>
</comment>
<evidence type="ECO:0000256" key="1">
    <source>
        <dbReference type="SAM" id="Phobius"/>
    </source>
</evidence>
<organism evidence="2 3">
    <name type="scientific">Occultella glacieicola</name>
    <dbReference type="NCBI Taxonomy" id="2518684"/>
    <lineage>
        <taxon>Bacteria</taxon>
        <taxon>Bacillati</taxon>
        <taxon>Actinomycetota</taxon>
        <taxon>Actinomycetes</taxon>
        <taxon>Micrococcales</taxon>
        <taxon>Ruaniaceae</taxon>
        <taxon>Occultella</taxon>
    </lineage>
</organism>
<protein>
    <submittedName>
        <fullName evidence="2">DUF1648 domain-containing protein</fullName>
    </submittedName>
</protein>
<feature type="transmembrane region" description="Helical" evidence="1">
    <location>
        <begin position="217"/>
        <end position="237"/>
    </location>
</feature>
<keyword evidence="1" id="KW-0812">Transmembrane</keyword>
<keyword evidence="1" id="KW-0472">Membrane</keyword>
<evidence type="ECO:0000313" key="3">
    <source>
        <dbReference type="Proteomes" id="UP000504882"/>
    </source>
</evidence>
<accession>A0ABY2E8I3</accession>
<reference evidence="2 3" key="1">
    <citation type="submission" date="2019-03" db="EMBL/GenBank/DDBJ databases">
        <title>Genomic features of bacteria from cold environments.</title>
        <authorList>
            <person name="Shen L."/>
        </authorList>
    </citation>
    <scope>NUCLEOTIDE SEQUENCE [LARGE SCALE GENOMIC DNA]</scope>
    <source>
        <strain evidence="3">T3246-1</strain>
    </source>
</reference>
<feature type="transmembrane region" description="Helical" evidence="1">
    <location>
        <begin position="98"/>
        <end position="121"/>
    </location>
</feature>
<keyword evidence="1" id="KW-1133">Transmembrane helix</keyword>
<keyword evidence="3" id="KW-1185">Reference proteome</keyword>
<name>A0ABY2E8I3_9MICO</name>
<evidence type="ECO:0000313" key="2">
    <source>
        <dbReference type="EMBL" id="TDE97302.1"/>
    </source>
</evidence>
<feature type="transmembrane region" description="Helical" evidence="1">
    <location>
        <begin position="66"/>
        <end position="86"/>
    </location>
</feature>
<sequence length="346" mass="35606">MTSNGSEARMPLPHRGRALALGVVLPAALLGGGYALVLAWRDRLPDPVAVHWGASGVDRTGSFAELITPMLVLGLVTLAVTGTLSMTVGRSALTRRMIVGLSAGMAAMYAGLFVGMTWVQLDVPTAEQASNPGGAIALGLGAGVAIGALAAVLAGSDPPQPAEDEVPADAARLALGPNESAVWIRSTTASRPWLLWVVLIPLFALTAVLTVPTGQWWLTLIPAVTAVLVASMTSWSVRVDAGGLSARNVFGWPRLEVPAGEVERADVITVSPFGEFGGWGLRTDGRGRTGLVVRKGPAISVQRTGGRVLVVTVPGAERGAALLNTVAARARTPMPDGGPSSGRSRT</sequence>
<gene>
    <name evidence="2" type="ORF">EXU48_03610</name>
</gene>